<organism evidence="2 3">
    <name type="scientific">Portunus trituberculatus</name>
    <name type="common">Swimming crab</name>
    <name type="synonym">Neptunus trituberculatus</name>
    <dbReference type="NCBI Taxonomy" id="210409"/>
    <lineage>
        <taxon>Eukaryota</taxon>
        <taxon>Metazoa</taxon>
        <taxon>Ecdysozoa</taxon>
        <taxon>Arthropoda</taxon>
        <taxon>Crustacea</taxon>
        <taxon>Multicrustacea</taxon>
        <taxon>Malacostraca</taxon>
        <taxon>Eumalacostraca</taxon>
        <taxon>Eucarida</taxon>
        <taxon>Decapoda</taxon>
        <taxon>Pleocyemata</taxon>
        <taxon>Brachyura</taxon>
        <taxon>Eubrachyura</taxon>
        <taxon>Portunoidea</taxon>
        <taxon>Portunidae</taxon>
        <taxon>Portuninae</taxon>
        <taxon>Portunus</taxon>
    </lineage>
</organism>
<dbReference type="Proteomes" id="UP000324222">
    <property type="component" value="Unassembled WGS sequence"/>
</dbReference>
<name>A0A5B7HB66_PORTR</name>
<evidence type="ECO:0000256" key="1">
    <source>
        <dbReference type="SAM" id="MobiDB-lite"/>
    </source>
</evidence>
<proteinExistence type="predicted"/>
<dbReference type="AlphaFoldDB" id="A0A5B7HB66"/>
<feature type="compositionally biased region" description="Polar residues" evidence="1">
    <location>
        <begin position="20"/>
        <end position="31"/>
    </location>
</feature>
<accession>A0A5B7HB66</accession>
<sequence length="31" mass="3491">MMHCSHHHVPSSSPTHPIHNNSPATHTHTNR</sequence>
<protein>
    <submittedName>
        <fullName evidence="2">Uncharacterized protein</fullName>
    </submittedName>
</protein>
<comment type="caution">
    <text evidence="2">The sequence shown here is derived from an EMBL/GenBank/DDBJ whole genome shotgun (WGS) entry which is preliminary data.</text>
</comment>
<feature type="region of interest" description="Disordered" evidence="1">
    <location>
        <begin position="1"/>
        <end position="31"/>
    </location>
</feature>
<dbReference type="EMBL" id="VSRR010024458">
    <property type="protein sequence ID" value="MPC66208.1"/>
    <property type="molecule type" value="Genomic_DNA"/>
</dbReference>
<evidence type="ECO:0000313" key="2">
    <source>
        <dbReference type="EMBL" id="MPC66208.1"/>
    </source>
</evidence>
<gene>
    <name evidence="2" type="ORF">E2C01_060354</name>
</gene>
<reference evidence="2 3" key="1">
    <citation type="submission" date="2019-05" db="EMBL/GenBank/DDBJ databases">
        <title>Another draft genome of Portunus trituberculatus and its Hox gene families provides insights of decapod evolution.</title>
        <authorList>
            <person name="Jeong J.-H."/>
            <person name="Song I."/>
            <person name="Kim S."/>
            <person name="Choi T."/>
            <person name="Kim D."/>
            <person name="Ryu S."/>
            <person name="Kim W."/>
        </authorList>
    </citation>
    <scope>NUCLEOTIDE SEQUENCE [LARGE SCALE GENOMIC DNA]</scope>
    <source>
        <tissue evidence="2">Muscle</tissue>
    </source>
</reference>
<feature type="compositionally biased region" description="Low complexity" evidence="1">
    <location>
        <begin position="10"/>
        <end position="19"/>
    </location>
</feature>
<evidence type="ECO:0000313" key="3">
    <source>
        <dbReference type="Proteomes" id="UP000324222"/>
    </source>
</evidence>
<keyword evidence="3" id="KW-1185">Reference proteome</keyword>